<evidence type="ECO:0000313" key="2">
    <source>
        <dbReference type="EMBL" id="MFD1020867.1"/>
    </source>
</evidence>
<organism evidence="2 3">
    <name type="scientific">Thalassobacillus hwangdonensis</name>
    <dbReference type="NCBI Taxonomy" id="546108"/>
    <lineage>
        <taxon>Bacteria</taxon>
        <taxon>Bacillati</taxon>
        <taxon>Bacillota</taxon>
        <taxon>Bacilli</taxon>
        <taxon>Bacillales</taxon>
        <taxon>Bacillaceae</taxon>
        <taxon>Thalassobacillus</taxon>
    </lineage>
</organism>
<proteinExistence type="predicted"/>
<comment type="caution">
    <text evidence="2">The sequence shown here is derived from an EMBL/GenBank/DDBJ whole genome shotgun (WGS) entry which is preliminary data.</text>
</comment>
<gene>
    <name evidence="2" type="ORF">ACFQ2J_16890</name>
</gene>
<dbReference type="Proteomes" id="UP001596990">
    <property type="component" value="Unassembled WGS sequence"/>
</dbReference>
<evidence type="ECO:0000313" key="3">
    <source>
        <dbReference type="Proteomes" id="UP001596990"/>
    </source>
</evidence>
<reference evidence="3" key="1">
    <citation type="journal article" date="2019" name="Int. J. Syst. Evol. Microbiol.">
        <title>The Global Catalogue of Microorganisms (GCM) 10K type strain sequencing project: providing services to taxonomists for standard genome sequencing and annotation.</title>
        <authorList>
            <consortium name="The Broad Institute Genomics Platform"/>
            <consortium name="The Broad Institute Genome Sequencing Center for Infectious Disease"/>
            <person name="Wu L."/>
            <person name="Ma J."/>
        </authorList>
    </citation>
    <scope>NUCLEOTIDE SEQUENCE [LARGE SCALE GENOMIC DNA]</scope>
    <source>
        <strain evidence="3">CCUG 56607</strain>
    </source>
</reference>
<accession>A0ABW3L525</accession>
<protein>
    <submittedName>
        <fullName evidence="2">Uncharacterized protein</fullName>
    </submittedName>
</protein>
<dbReference type="EMBL" id="JBHTKL010000006">
    <property type="protein sequence ID" value="MFD1020867.1"/>
    <property type="molecule type" value="Genomic_DNA"/>
</dbReference>
<keyword evidence="1" id="KW-0732">Signal</keyword>
<feature type="chain" id="PRO_5046086709" evidence="1">
    <location>
        <begin position="24"/>
        <end position="178"/>
    </location>
</feature>
<keyword evidence="3" id="KW-1185">Reference proteome</keyword>
<dbReference type="SUPFAM" id="SSF109998">
    <property type="entry name" value="Triger factor/SurA peptide-binding domain-like"/>
    <property type="match status" value="1"/>
</dbReference>
<evidence type="ECO:0000256" key="1">
    <source>
        <dbReference type="SAM" id="SignalP"/>
    </source>
</evidence>
<feature type="signal peptide" evidence="1">
    <location>
        <begin position="1"/>
        <end position="23"/>
    </location>
</feature>
<sequence>MIVVKKILLILLLVLSACSSTYAEDDVVAEVYGKEITLRDVQLLHEYDDEDLPQVVKTYVKQEIIIQEAKKLNLDISDYEGGMNPRTYELPPPAPEGHINPIRDFILRQSEKLSMTPEEYMEVYYPTRNERHAYFAAYLDEKFGTLETESLEKHEKTNAFYKNLLTLYEDDVEIYVGW</sequence>
<name>A0ABW3L525_9BACI</name>
<dbReference type="PROSITE" id="PS51257">
    <property type="entry name" value="PROKAR_LIPOPROTEIN"/>
    <property type="match status" value="1"/>
</dbReference>
<dbReference type="InterPro" id="IPR027304">
    <property type="entry name" value="Trigger_fact/SurA_dom_sf"/>
</dbReference>